<sequence length="292" mass="32598">MRKFSEYNPIVVAVWFFSVTGIAMFCNYPILMAISLVGAVLFFTVRNGLSHGREHLFFWILFAVLALANPLVSHNGKTVLFVMNHNPVTLEALLYGVNSAAMIIGVLYWFRSFTQIMTSEKLLYLTGALSPKLSLVLSMALRFVPLFGRQSEKINNAQTTMGLYKDDNIIDDIKGRSRVFSVMVTWALENGIITADSMEARGYGTGRRTQLRRFGFRVGDIVLLIVTLLLLGITAAAVGTNSLSIDFYPEIKIKTPDILGISGIISYGALILLPLIIETEVRLKWKYLRSTI</sequence>
<evidence type="ECO:0000256" key="5">
    <source>
        <dbReference type="SAM" id="Phobius"/>
    </source>
</evidence>
<evidence type="ECO:0000256" key="2">
    <source>
        <dbReference type="ARBA" id="ARBA00022692"/>
    </source>
</evidence>
<dbReference type="GO" id="GO:0005886">
    <property type="term" value="C:plasma membrane"/>
    <property type="evidence" value="ECO:0007669"/>
    <property type="project" value="TreeGrafter"/>
</dbReference>
<proteinExistence type="predicted"/>
<reference evidence="6 7" key="1">
    <citation type="submission" date="2016-10" db="EMBL/GenBank/DDBJ databases">
        <authorList>
            <person name="de Groot N.N."/>
        </authorList>
    </citation>
    <scope>NUCLEOTIDE SEQUENCE [LARGE SCALE GENOMIC DNA]</scope>
    <source>
        <strain evidence="6 7">YAD2003</strain>
    </source>
</reference>
<keyword evidence="4 5" id="KW-0472">Membrane</keyword>
<feature type="transmembrane region" description="Helical" evidence="5">
    <location>
        <begin position="7"/>
        <end position="24"/>
    </location>
</feature>
<dbReference type="PANTHER" id="PTHR33514">
    <property type="entry name" value="PROTEIN ABCI12, CHLOROPLASTIC"/>
    <property type="match status" value="1"/>
</dbReference>
<evidence type="ECO:0000313" key="6">
    <source>
        <dbReference type="EMBL" id="SEH66153.1"/>
    </source>
</evidence>
<dbReference type="InterPro" id="IPR003339">
    <property type="entry name" value="ABC/ECF_trnsptr_transmembrane"/>
</dbReference>
<dbReference type="OrthoDB" id="2039442at2"/>
<feature type="transmembrane region" description="Helical" evidence="5">
    <location>
        <begin position="258"/>
        <end position="277"/>
    </location>
</feature>
<dbReference type="Proteomes" id="UP000183190">
    <property type="component" value="Unassembled WGS sequence"/>
</dbReference>
<comment type="subcellular location">
    <subcellularLocation>
        <location evidence="1">Membrane</location>
        <topology evidence="1">Multi-pass membrane protein</topology>
    </subcellularLocation>
</comment>
<feature type="transmembrane region" description="Helical" evidence="5">
    <location>
        <begin position="56"/>
        <end position="72"/>
    </location>
</feature>
<accession>A0A1H6JYU7</accession>
<evidence type="ECO:0000313" key="7">
    <source>
        <dbReference type="Proteomes" id="UP000183190"/>
    </source>
</evidence>
<feature type="transmembrane region" description="Helical" evidence="5">
    <location>
        <begin position="92"/>
        <end position="110"/>
    </location>
</feature>
<dbReference type="CDD" id="cd16914">
    <property type="entry name" value="EcfT"/>
    <property type="match status" value="1"/>
</dbReference>
<gene>
    <name evidence="6" type="ORF">SAMN02910265_02014</name>
</gene>
<dbReference type="Pfam" id="PF02361">
    <property type="entry name" value="CbiQ"/>
    <property type="match status" value="1"/>
</dbReference>
<keyword evidence="2 5" id="KW-0812">Transmembrane</keyword>
<dbReference type="PANTHER" id="PTHR33514:SF13">
    <property type="entry name" value="PROTEIN ABCI12, CHLOROPLASTIC"/>
    <property type="match status" value="1"/>
</dbReference>
<name>A0A1H6JYU7_RUMFL</name>
<organism evidence="6 7">
    <name type="scientific">Ruminococcus flavefaciens</name>
    <dbReference type="NCBI Taxonomy" id="1265"/>
    <lineage>
        <taxon>Bacteria</taxon>
        <taxon>Bacillati</taxon>
        <taxon>Bacillota</taxon>
        <taxon>Clostridia</taxon>
        <taxon>Eubacteriales</taxon>
        <taxon>Oscillospiraceae</taxon>
        <taxon>Ruminococcus</taxon>
    </lineage>
</organism>
<keyword evidence="3 5" id="KW-1133">Transmembrane helix</keyword>
<evidence type="ECO:0000256" key="1">
    <source>
        <dbReference type="ARBA" id="ARBA00004141"/>
    </source>
</evidence>
<dbReference type="AlphaFoldDB" id="A0A1H6JYU7"/>
<evidence type="ECO:0000256" key="4">
    <source>
        <dbReference type="ARBA" id="ARBA00023136"/>
    </source>
</evidence>
<dbReference type="RefSeq" id="WP_074716974.1">
    <property type="nucleotide sequence ID" value="NZ_FNWV01000006.1"/>
</dbReference>
<protein>
    <submittedName>
        <fullName evidence="6">Energy-coupling factor transport system permease protein</fullName>
    </submittedName>
</protein>
<dbReference type="EMBL" id="FNWV01000006">
    <property type="protein sequence ID" value="SEH66153.1"/>
    <property type="molecule type" value="Genomic_DNA"/>
</dbReference>
<feature type="transmembrane region" description="Helical" evidence="5">
    <location>
        <begin position="218"/>
        <end position="238"/>
    </location>
</feature>
<evidence type="ECO:0000256" key="3">
    <source>
        <dbReference type="ARBA" id="ARBA00022989"/>
    </source>
</evidence>